<organism evidence="1 2">
    <name type="scientific">Parathielavia appendiculata</name>
    <dbReference type="NCBI Taxonomy" id="2587402"/>
    <lineage>
        <taxon>Eukaryota</taxon>
        <taxon>Fungi</taxon>
        <taxon>Dikarya</taxon>
        <taxon>Ascomycota</taxon>
        <taxon>Pezizomycotina</taxon>
        <taxon>Sordariomycetes</taxon>
        <taxon>Sordariomycetidae</taxon>
        <taxon>Sordariales</taxon>
        <taxon>Chaetomiaceae</taxon>
        <taxon>Parathielavia</taxon>
    </lineage>
</organism>
<sequence length="121" mass="13963">MCELTRPWVVPVTTFLLADEDEGSTIHRDFSSMWDAKQPWMVVAMRRRLQSRTIGLLEISPSGTVRFLHCTVPEWVTRKENCQHQTGCSGKLFDRSLEFCKARTTDFSQLQGQTQYRPGIP</sequence>
<evidence type="ECO:0000313" key="1">
    <source>
        <dbReference type="EMBL" id="KAK4118680.1"/>
    </source>
</evidence>
<dbReference type="Proteomes" id="UP001302602">
    <property type="component" value="Unassembled WGS sequence"/>
</dbReference>
<dbReference type="EMBL" id="MU853262">
    <property type="protein sequence ID" value="KAK4118680.1"/>
    <property type="molecule type" value="Genomic_DNA"/>
</dbReference>
<reference evidence="1" key="1">
    <citation type="journal article" date="2023" name="Mol. Phylogenet. Evol.">
        <title>Genome-scale phylogeny and comparative genomics of the fungal order Sordariales.</title>
        <authorList>
            <person name="Hensen N."/>
            <person name="Bonometti L."/>
            <person name="Westerberg I."/>
            <person name="Brannstrom I.O."/>
            <person name="Guillou S."/>
            <person name="Cros-Aarteil S."/>
            <person name="Calhoun S."/>
            <person name="Haridas S."/>
            <person name="Kuo A."/>
            <person name="Mondo S."/>
            <person name="Pangilinan J."/>
            <person name="Riley R."/>
            <person name="LaButti K."/>
            <person name="Andreopoulos B."/>
            <person name="Lipzen A."/>
            <person name="Chen C."/>
            <person name="Yan M."/>
            <person name="Daum C."/>
            <person name="Ng V."/>
            <person name="Clum A."/>
            <person name="Steindorff A."/>
            <person name="Ohm R.A."/>
            <person name="Martin F."/>
            <person name="Silar P."/>
            <person name="Natvig D.O."/>
            <person name="Lalanne C."/>
            <person name="Gautier V."/>
            <person name="Ament-Velasquez S.L."/>
            <person name="Kruys A."/>
            <person name="Hutchinson M.I."/>
            <person name="Powell A.J."/>
            <person name="Barry K."/>
            <person name="Miller A.N."/>
            <person name="Grigoriev I.V."/>
            <person name="Debuchy R."/>
            <person name="Gladieux P."/>
            <person name="Hiltunen Thoren M."/>
            <person name="Johannesson H."/>
        </authorList>
    </citation>
    <scope>NUCLEOTIDE SEQUENCE</scope>
    <source>
        <strain evidence="1">CBS 731.68</strain>
    </source>
</reference>
<protein>
    <submittedName>
        <fullName evidence="1">Uncharacterized protein</fullName>
    </submittedName>
</protein>
<evidence type="ECO:0000313" key="2">
    <source>
        <dbReference type="Proteomes" id="UP001302602"/>
    </source>
</evidence>
<reference evidence="1" key="2">
    <citation type="submission" date="2023-05" db="EMBL/GenBank/DDBJ databases">
        <authorList>
            <consortium name="Lawrence Berkeley National Laboratory"/>
            <person name="Steindorff A."/>
            <person name="Hensen N."/>
            <person name="Bonometti L."/>
            <person name="Westerberg I."/>
            <person name="Brannstrom I.O."/>
            <person name="Guillou S."/>
            <person name="Cros-Aarteil S."/>
            <person name="Calhoun S."/>
            <person name="Haridas S."/>
            <person name="Kuo A."/>
            <person name="Mondo S."/>
            <person name="Pangilinan J."/>
            <person name="Riley R."/>
            <person name="Labutti K."/>
            <person name="Andreopoulos B."/>
            <person name="Lipzen A."/>
            <person name="Chen C."/>
            <person name="Yanf M."/>
            <person name="Daum C."/>
            <person name="Ng V."/>
            <person name="Clum A."/>
            <person name="Ohm R."/>
            <person name="Martin F."/>
            <person name="Silar P."/>
            <person name="Natvig D."/>
            <person name="Lalanne C."/>
            <person name="Gautier V."/>
            <person name="Ament-Velasquez S.L."/>
            <person name="Kruys A."/>
            <person name="Hutchinson M.I."/>
            <person name="Powell A.J."/>
            <person name="Barry K."/>
            <person name="Miller A.N."/>
            <person name="Grigoriev I.V."/>
            <person name="Debuchy R."/>
            <person name="Gladieux P."/>
            <person name="Thoren M.H."/>
            <person name="Johannesson H."/>
        </authorList>
    </citation>
    <scope>NUCLEOTIDE SEQUENCE</scope>
    <source>
        <strain evidence="1">CBS 731.68</strain>
    </source>
</reference>
<accession>A0AAN6TQ96</accession>
<gene>
    <name evidence="1" type="ORF">N657DRAFT_367993</name>
</gene>
<dbReference type="AlphaFoldDB" id="A0AAN6TQ96"/>
<dbReference type="RefSeq" id="XP_062642453.1">
    <property type="nucleotide sequence ID" value="XM_062787017.1"/>
</dbReference>
<dbReference type="GeneID" id="87823787"/>
<keyword evidence="2" id="KW-1185">Reference proteome</keyword>
<proteinExistence type="predicted"/>
<comment type="caution">
    <text evidence="1">The sequence shown here is derived from an EMBL/GenBank/DDBJ whole genome shotgun (WGS) entry which is preliminary data.</text>
</comment>
<name>A0AAN6TQ96_9PEZI</name>